<proteinExistence type="inferred from homology"/>
<gene>
    <name evidence="5" type="primary">lipB</name>
    <name evidence="11" type="ordered locus">Hden_2234</name>
</gene>
<comment type="pathway">
    <text evidence="1 5 6">Protein modification; protein lipoylation via endogenous pathway; protein N(6)-(lipoyl)lysine from octanoyl-[acyl-carrier-protein]: step 1/2.</text>
</comment>
<evidence type="ECO:0000256" key="9">
    <source>
        <dbReference type="PIRSR" id="PIRSR016262-3"/>
    </source>
</evidence>
<dbReference type="Proteomes" id="UP000002033">
    <property type="component" value="Chromosome"/>
</dbReference>
<dbReference type="RefSeq" id="WP_013216191.1">
    <property type="nucleotide sequence ID" value="NC_014313.1"/>
</dbReference>
<comment type="catalytic activity">
    <reaction evidence="5 6">
        <text>octanoyl-[ACP] + L-lysyl-[protein] = N(6)-octanoyl-L-lysyl-[protein] + holo-[ACP] + H(+)</text>
        <dbReference type="Rhea" id="RHEA:17665"/>
        <dbReference type="Rhea" id="RHEA-COMP:9636"/>
        <dbReference type="Rhea" id="RHEA-COMP:9685"/>
        <dbReference type="Rhea" id="RHEA-COMP:9752"/>
        <dbReference type="Rhea" id="RHEA-COMP:9928"/>
        <dbReference type="ChEBI" id="CHEBI:15378"/>
        <dbReference type="ChEBI" id="CHEBI:29969"/>
        <dbReference type="ChEBI" id="CHEBI:64479"/>
        <dbReference type="ChEBI" id="CHEBI:78463"/>
        <dbReference type="ChEBI" id="CHEBI:78809"/>
        <dbReference type="EC" id="2.3.1.181"/>
    </reaction>
</comment>
<dbReference type="InterPro" id="IPR020605">
    <property type="entry name" value="Octanoyltransferase_CS"/>
</dbReference>
<evidence type="ECO:0000259" key="10">
    <source>
        <dbReference type="PROSITE" id="PS51733"/>
    </source>
</evidence>
<dbReference type="NCBIfam" id="NF010921">
    <property type="entry name" value="PRK14341.1"/>
    <property type="match status" value="1"/>
</dbReference>
<dbReference type="EC" id="2.3.1.181" evidence="5 6"/>
<reference evidence="12" key="1">
    <citation type="journal article" date="2011" name="J. Bacteriol.">
        <title>Genome sequences of eight morphologically diverse alphaproteobacteria.</title>
        <authorList>
            <consortium name="US DOE Joint Genome Institute"/>
            <person name="Brown P.J."/>
            <person name="Kysela D.T."/>
            <person name="Buechlein A."/>
            <person name="Hemmerich C."/>
            <person name="Brun Y.V."/>
        </authorList>
    </citation>
    <scope>NUCLEOTIDE SEQUENCE [LARGE SCALE GENOMIC DNA]</scope>
    <source>
        <strain evidence="12">ATCC 51888 / DSM 1869 / NCIB 11706 / TK 0415</strain>
    </source>
</reference>
<organism evidence="11 12">
    <name type="scientific">Hyphomicrobium denitrificans (strain ATCC 51888 / DSM 1869 / NCIMB 11706 / TK 0415)</name>
    <dbReference type="NCBI Taxonomy" id="582899"/>
    <lineage>
        <taxon>Bacteria</taxon>
        <taxon>Pseudomonadati</taxon>
        <taxon>Pseudomonadota</taxon>
        <taxon>Alphaproteobacteria</taxon>
        <taxon>Hyphomicrobiales</taxon>
        <taxon>Hyphomicrobiaceae</taxon>
        <taxon>Hyphomicrobium</taxon>
    </lineage>
</organism>
<evidence type="ECO:0000256" key="7">
    <source>
        <dbReference type="PIRSR" id="PIRSR016262-1"/>
    </source>
</evidence>
<dbReference type="HAMAP" id="MF_00013">
    <property type="entry name" value="LipB"/>
    <property type="match status" value="1"/>
</dbReference>
<dbReference type="GO" id="GO:0016874">
    <property type="term" value="F:ligase activity"/>
    <property type="evidence" value="ECO:0007669"/>
    <property type="project" value="UniProtKB-KW"/>
</dbReference>
<dbReference type="EMBL" id="CP002083">
    <property type="protein sequence ID" value="ADJ24032.1"/>
    <property type="molecule type" value="Genomic_DNA"/>
</dbReference>
<evidence type="ECO:0000256" key="8">
    <source>
        <dbReference type="PIRSR" id="PIRSR016262-2"/>
    </source>
</evidence>
<keyword evidence="2 5" id="KW-0808">Transferase</keyword>
<dbReference type="UniPathway" id="UPA00538">
    <property type="reaction ID" value="UER00592"/>
</dbReference>
<evidence type="ECO:0000313" key="11">
    <source>
        <dbReference type="EMBL" id="ADJ24032.1"/>
    </source>
</evidence>
<evidence type="ECO:0000256" key="1">
    <source>
        <dbReference type="ARBA" id="ARBA00004821"/>
    </source>
</evidence>
<dbReference type="NCBIfam" id="NF010925">
    <property type="entry name" value="PRK14345.1"/>
    <property type="match status" value="1"/>
</dbReference>
<evidence type="ECO:0000313" key="12">
    <source>
        <dbReference type="Proteomes" id="UP000002033"/>
    </source>
</evidence>
<evidence type="ECO:0000256" key="3">
    <source>
        <dbReference type="ARBA" id="ARBA00023315"/>
    </source>
</evidence>
<dbReference type="InterPro" id="IPR000544">
    <property type="entry name" value="Octanoyltransferase"/>
</dbReference>
<evidence type="ECO:0000256" key="4">
    <source>
        <dbReference type="ARBA" id="ARBA00024732"/>
    </source>
</evidence>
<comment type="similarity">
    <text evidence="5 6">Belongs to the LipB family.</text>
</comment>
<feature type="binding site" evidence="5 8">
    <location>
        <begin position="158"/>
        <end position="160"/>
    </location>
    <ligand>
        <name>substrate</name>
    </ligand>
</feature>
<dbReference type="PANTHER" id="PTHR10993:SF7">
    <property type="entry name" value="LIPOYLTRANSFERASE 2, MITOCHONDRIAL-RELATED"/>
    <property type="match status" value="1"/>
</dbReference>
<accession>D8JR47</accession>
<dbReference type="GO" id="GO:0005737">
    <property type="term" value="C:cytoplasm"/>
    <property type="evidence" value="ECO:0007669"/>
    <property type="project" value="UniProtKB-SubCell"/>
</dbReference>
<dbReference type="NCBIfam" id="TIGR00214">
    <property type="entry name" value="lipB"/>
    <property type="match status" value="1"/>
</dbReference>
<feature type="site" description="Lowers pKa of active site Cys" evidence="5 9">
    <location>
        <position position="155"/>
    </location>
</feature>
<feature type="binding site" evidence="5 8">
    <location>
        <begin position="83"/>
        <end position="90"/>
    </location>
    <ligand>
        <name>substrate</name>
    </ligand>
</feature>
<sequence length="242" mass="25937">MFSGDSRAVSGSAPAVDWAISDRPVEYPFAIEAMRARAASIRDNGSPELVWLLEHPALYTGGTGAKDDDLLNPSALPIFRTGRGGQFTYHGPGQRVVYVMLDLKARGGDIRAFVTQLEAWIIGTLAQFNVKGETRRDRVGVWVRRPSASGNSEDKIAAIGLRVSRGVTTHGLSINVDPDLSHYGGIVPCGIRDFGVTSLANLGLPVTPYDVDVALRTNFERTFGATKRAAPPAPGVEPVPVK</sequence>
<dbReference type="GO" id="GO:0033819">
    <property type="term" value="F:lipoyl(octanoyl) transferase activity"/>
    <property type="evidence" value="ECO:0007669"/>
    <property type="project" value="UniProtKB-EC"/>
</dbReference>
<dbReference type="KEGG" id="hdn:Hden_2234"/>
<dbReference type="PROSITE" id="PS01313">
    <property type="entry name" value="LIPB"/>
    <property type="match status" value="1"/>
</dbReference>
<dbReference type="PIRSF" id="PIRSF016262">
    <property type="entry name" value="LPLase"/>
    <property type="match status" value="1"/>
</dbReference>
<dbReference type="Gene3D" id="3.30.930.10">
    <property type="entry name" value="Bira Bifunctional Protein, Domain 2"/>
    <property type="match status" value="1"/>
</dbReference>
<dbReference type="OrthoDB" id="9787061at2"/>
<evidence type="ECO:0000256" key="6">
    <source>
        <dbReference type="PIRNR" id="PIRNR016262"/>
    </source>
</evidence>
<name>D8JR47_HYPDA</name>
<dbReference type="PANTHER" id="PTHR10993">
    <property type="entry name" value="OCTANOYLTRANSFERASE"/>
    <property type="match status" value="1"/>
</dbReference>
<evidence type="ECO:0000256" key="2">
    <source>
        <dbReference type="ARBA" id="ARBA00022679"/>
    </source>
</evidence>
<dbReference type="CDD" id="cd16444">
    <property type="entry name" value="LipB"/>
    <property type="match status" value="1"/>
</dbReference>
<dbReference type="InterPro" id="IPR045864">
    <property type="entry name" value="aa-tRNA-synth_II/BPL/LPL"/>
</dbReference>
<keyword evidence="5" id="KW-0963">Cytoplasm</keyword>
<dbReference type="SUPFAM" id="SSF55681">
    <property type="entry name" value="Class II aaRS and biotin synthetases"/>
    <property type="match status" value="1"/>
</dbReference>
<feature type="active site" description="Acyl-thioester intermediate" evidence="5 7">
    <location>
        <position position="189"/>
    </location>
</feature>
<dbReference type="HOGENOM" id="CLU_035168_3_0_5"/>
<dbReference type="AlphaFoldDB" id="D8JR47"/>
<dbReference type="PROSITE" id="PS51733">
    <property type="entry name" value="BPL_LPL_CATALYTIC"/>
    <property type="match status" value="1"/>
</dbReference>
<keyword evidence="12" id="KW-1185">Reference proteome</keyword>
<dbReference type="InterPro" id="IPR004143">
    <property type="entry name" value="BPL_LPL_catalytic"/>
</dbReference>
<evidence type="ECO:0000256" key="5">
    <source>
        <dbReference type="HAMAP-Rule" id="MF_00013"/>
    </source>
</evidence>
<dbReference type="Pfam" id="PF21948">
    <property type="entry name" value="LplA-B_cat"/>
    <property type="match status" value="1"/>
</dbReference>
<dbReference type="eggNOG" id="COG0321">
    <property type="taxonomic scope" value="Bacteria"/>
</dbReference>
<dbReference type="STRING" id="582899.Hden_2234"/>
<comment type="function">
    <text evidence="4 5 6">Catalyzes the transfer of endogenously produced octanoic acid from octanoyl-acyl-carrier-protein onto the lipoyl domains of lipoate-dependent enzymes. Lipoyl-ACP can also act as a substrate although octanoyl-ACP is likely to be the physiological substrate.</text>
</comment>
<protein>
    <recommendedName>
        <fullName evidence="5 6">Octanoyltransferase</fullName>
        <ecNumber evidence="5 6">2.3.1.181</ecNumber>
    </recommendedName>
    <alternativeName>
        <fullName evidence="5">Lipoate-protein ligase B</fullName>
    </alternativeName>
    <alternativeName>
        <fullName evidence="5">Lipoyl/octanoyl transferase</fullName>
    </alternativeName>
    <alternativeName>
        <fullName evidence="5">Octanoyl-[acyl-carrier-protein]-protein N-octanoyltransferase</fullName>
    </alternativeName>
</protein>
<comment type="miscellaneous">
    <text evidence="5">In the reaction, the free carboxyl group of octanoic acid is attached via an amide linkage to the epsilon-amino group of a specific lysine residue of lipoyl domains of lipoate-dependent enzymes.</text>
</comment>
<feature type="binding site" evidence="5 8">
    <location>
        <begin position="171"/>
        <end position="173"/>
    </location>
    <ligand>
        <name>substrate</name>
    </ligand>
</feature>
<comment type="subcellular location">
    <subcellularLocation>
        <location evidence="5">Cytoplasm</location>
    </subcellularLocation>
</comment>
<keyword evidence="11" id="KW-0436">Ligase</keyword>
<feature type="domain" description="BPL/LPL catalytic" evidence="10">
    <location>
        <begin position="44"/>
        <end position="227"/>
    </location>
</feature>
<dbReference type="GO" id="GO:0009249">
    <property type="term" value="P:protein lipoylation"/>
    <property type="evidence" value="ECO:0007669"/>
    <property type="project" value="InterPro"/>
</dbReference>
<keyword evidence="3 5" id="KW-0012">Acyltransferase</keyword>